<evidence type="ECO:0000256" key="6">
    <source>
        <dbReference type="RuleBase" id="RU000682"/>
    </source>
</evidence>
<dbReference type="Proteomes" id="UP000241769">
    <property type="component" value="Unassembled WGS sequence"/>
</dbReference>
<dbReference type="AlphaFoldDB" id="A0A2P6MX60"/>
<gene>
    <name evidence="8" type="ORF">PROFUN_07821</name>
</gene>
<evidence type="ECO:0000256" key="5">
    <source>
        <dbReference type="PROSITE-ProRule" id="PRU00108"/>
    </source>
</evidence>
<dbReference type="Gene3D" id="1.10.10.60">
    <property type="entry name" value="Homeodomain-like"/>
    <property type="match status" value="1"/>
</dbReference>
<dbReference type="GO" id="GO:0000981">
    <property type="term" value="F:DNA-binding transcription factor activity, RNA polymerase II-specific"/>
    <property type="evidence" value="ECO:0007669"/>
    <property type="project" value="InterPro"/>
</dbReference>
<dbReference type="STRING" id="1890364.A0A2P6MX60"/>
<evidence type="ECO:0000256" key="3">
    <source>
        <dbReference type="ARBA" id="ARBA00023155"/>
    </source>
</evidence>
<keyword evidence="4 5" id="KW-0539">Nucleus</keyword>
<protein>
    <submittedName>
        <fullName evidence="8">Homeobox protein PRH</fullName>
    </submittedName>
</protein>
<evidence type="ECO:0000256" key="4">
    <source>
        <dbReference type="ARBA" id="ARBA00023242"/>
    </source>
</evidence>
<dbReference type="InterPro" id="IPR001356">
    <property type="entry name" value="HD"/>
</dbReference>
<feature type="DNA-binding region" description="Homeobox" evidence="5">
    <location>
        <begin position="42"/>
        <end position="101"/>
    </location>
</feature>
<dbReference type="InParanoid" id="A0A2P6MX60"/>
<dbReference type="InterPro" id="IPR017970">
    <property type="entry name" value="Homeobox_CS"/>
</dbReference>
<dbReference type="InterPro" id="IPR009057">
    <property type="entry name" value="Homeodomain-like_sf"/>
</dbReference>
<evidence type="ECO:0000313" key="8">
    <source>
        <dbReference type="EMBL" id="PRP76299.1"/>
    </source>
</evidence>
<accession>A0A2P6MX60</accession>
<dbReference type="OrthoDB" id="20971at2759"/>
<dbReference type="SMART" id="SM00389">
    <property type="entry name" value="HOX"/>
    <property type="match status" value="1"/>
</dbReference>
<sequence length="127" mass="15019">EPLWPQIRRHEMNATGVMRDVSQESLSMTLDVDGLSDCSDDGRRRETRTTKEQLDVLDQTYRQKNILTFEECSSLAKRLNMSERRVRTWFQNKRAKERRKVKEESVMLKVKSLPSADTRMRLAFIIN</sequence>
<keyword evidence="2 5" id="KW-0238">DNA-binding</keyword>
<proteinExistence type="predicted"/>
<name>A0A2P6MX60_9EUKA</name>
<dbReference type="CDD" id="cd00086">
    <property type="entry name" value="homeodomain"/>
    <property type="match status" value="1"/>
</dbReference>
<dbReference type="SUPFAM" id="SSF46689">
    <property type="entry name" value="Homeodomain-like"/>
    <property type="match status" value="1"/>
</dbReference>
<evidence type="ECO:0000259" key="7">
    <source>
        <dbReference type="PROSITE" id="PS50071"/>
    </source>
</evidence>
<evidence type="ECO:0000313" key="9">
    <source>
        <dbReference type="Proteomes" id="UP000241769"/>
    </source>
</evidence>
<dbReference type="Pfam" id="PF00046">
    <property type="entry name" value="Homeodomain"/>
    <property type="match status" value="1"/>
</dbReference>
<dbReference type="InterPro" id="IPR051000">
    <property type="entry name" value="Homeobox_DNA-bind_prot"/>
</dbReference>
<comment type="caution">
    <text evidence="8">The sequence shown here is derived from an EMBL/GenBank/DDBJ whole genome shotgun (WGS) entry which is preliminary data.</text>
</comment>
<evidence type="ECO:0000256" key="2">
    <source>
        <dbReference type="ARBA" id="ARBA00023125"/>
    </source>
</evidence>
<dbReference type="PROSITE" id="PS50071">
    <property type="entry name" value="HOMEOBOX_2"/>
    <property type="match status" value="1"/>
</dbReference>
<dbReference type="PANTHER" id="PTHR24324">
    <property type="entry name" value="HOMEOBOX PROTEIN HHEX"/>
    <property type="match status" value="1"/>
</dbReference>
<organism evidence="8 9">
    <name type="scientific">Planoprotostelium fungivorum</name>
    <dbReference type="NCBI Taxonomy" id="1890364"/>
    <lineage>
        <taxon>Eukaryota</taxon>
        <taxon>Amoebozoa</taxon>
        <taxon>Evosea</taxon>
        <taxon>Variosea</taxon>
        <taxon>Cavosteliida</taxon>
        <taxon>Cavosteliaceae</taxon>
        <taxon>Planoprotostelium</taxon>
    </lineage>
</organism>
<keyword evidence="9" id="KW-1185">Reference proteome</keyword>
<dbReference type="PANTHER" id="PTHR24324:SF5">
    <property type="entry name" value="HEMATOPOIETICALLY-EXPRESSED HOMEOBOX PROTEIN HHEX"/>
    <property type="match status" value="1"/>
</dbReference>
<evidence type="ECO:0000256" key="1">
    <source>
        <dbReference type="ARBA" id="ARBA00004123"/>
    </source>
</evidence>
<comment type="subcellular location">
    <subcellularLocation>
        <location evidence="1 5 6">Nucleus</location>
    </subcellularLocation>
</comment>
<keyword evidence="3 5" id="KW-0371">Homeobox</keyword>
<dbReference type="GO" id="GO:0000978">
    <property type="term" value="F:RNA polymerase II cis-regulatory region sequence-specific DNA binding"/>
    <property type="evidence" value="ECO:0007669"/>
    <property type="project" value="TreeGrafter"/>
</dbReference>
<dbReference type="EMBL" id="MDYQ01000337">
    <property type="protein sequence ID" value="PRP76299.1"/>
    <property type="molecule type" value="Genomic_DNA"/>
</dbReference>
<feature type="domain" description="Homeobox" evidence="7">
    <location>
        <begin position="40"/>
        <end position="100"/>
    </location>
</feature>
<dbReference type="GO" id="GO:0030154">
    <property type="term" value="P:cell differentiation"/>
    <property type="evidence" value="ECO:0007669"/>
    <property type="project" value="TreeGrafter"/>
</dbReference>
<dbReference type="GO" id="GO:0005634">
    <property type="term" value="C:nucleus"/>
    <property type="evidence" value="ECO:0007669"/>
    <property type="project" value="UniProtKB-SubCell"/>
</dbReference>
<feature type="non-terminal residue" evidence="8">
    <location>
        <position position="1"/>
    </location>
</feature>
<reference evidence="8 9" key="1">
    <citation type="journal article" date="2018" name="Genome Biol. Evol.">
        <title>Multiple Roots of Fruiting Body Formation in Amoebozoa.</title>
        <authorList>
            <person name="Hillmann F."/>
            <person name="Forbes G."/>
            <person name="Novohradska S."/>
            <person name="Ferling I."/>
            <person name="Riege K."/>
            <person name="Groth M."/>
            <person name="Westermann M."/>
            <person name="Marz M."/>
            <person name="Spaller T."/>
            <person name="Winckler T."/>
            <person name="Schaap P."/>
            <person name="Glockner G."/>
        </authorList>
    </citation>
    <scope>NUCLEOTIDE SEQUENCE [LARGE SCALE GENOMIC DNA]</scope>
    <source>
        <strain evidence="8 9">Jena</strain>
    </source>
</reference>
<dbReference type="PROSITE" id="PS00027">
    <property type="entry name" value="HOMEOBOX_1"/>
    <property type="match status" value="1"/>
</dbReference>